<name>A0A1K0G0F2_9BASI</name>
<evidence type="ECO:0000256" key="2">
    <source>
        <dbReference type="ARBA" id="ARBA00004604"/>
    </source>
</evidence>
<dbReference type="PANTHER" id="PTHR28127:SF1">
    <property type="entry name" value="RIBOSOME ASSEMBLY PROTEIN 3"/>
    <property type="match status" value="1"/>
</dbReference>
<proteinExistence type="inferred from homology"/>
<comment type="function">
    <text evidence="1">Required for efficient biogenesis of the 60S ribosomal subunit.</text>
</comment>
<evidence type="ECO:0000313" key="11">
    <source>
        <dbReference type="EMBL" id="SYW78250.1"/>
    </source>
</evidence>
<evidence type="ECO:0000313" key="13">
    <source>
        <dbReference type="Proteomes" id="UP000658997"/>
    </source>
</evidence>
<feature type="compositionally biased region" description="Low complexity" evidence="8">
    <location>
        <begin position="68"/>
        <end position="107"/>
    </location>
</feature>
<comment type="similarity">
    <text evidence="3">Belongs to the RSA3 family.</text>
</comment>
<reference evidence="11" key="3">
    <citation type="submission" date="2018-08" db="EMBL/GenBank/DDBJ databases">
        <authorList>
            <person name="Guldener U."/>
        </authorList>
    </citation>
    <scope>NUCLEOTIDE SEQUENCE</scope>
    <source>
        <strain evidence="11">UB2</strain>
    </source>
</reference>
<dbReference type="AlphaFoldDB" id="A0A1K0G0F2"/>
<dbReference type="InterPro" id="IPR028217">
    <property type="entry name" value="Rsa3_C"/>
</dbReference>
<feature type="domain" description="Ribosome-assembly protein 3 C-terminal" evidence="9">
    <location>
        <begin position="221"/>
        <end position="270"/>
    </location>
</feature>
<feature type="compositionally biased region" description="Low complexity" evidence="8">
    <location>
        <begin position="36"/>
        <end position="45"/>
    </location>
</feature>
<sequence length="294" mass="31477">MAVAKSKSGKASAGPRRRRQRKTRTLALSSQDDSDSSPSSSSSSNDDSESDEANTKSVNRESPPPKRAPSASSSSSSSAASLSSSSSSSSADSTSSSESNGSDPDSPAARKRTSKNRTTAPSDIMHVSAAASSSGKHRHVFRLTPEPGLDEADSIPVKKRTSHREQAIKAFELANLKLPSRWQHIVDAMKSSPSSKRDSEGDSTSNPQQSKAQQERRRQAFRSLWLKAVADEFEDELDSIRTREPTLGADGGTRLPLFIDALAYGSELFTTPSGKEQVHGRTDDIDELALTANL</sequence>
<dbReference type="OrthoDB" id="69550at2759"/>
<dbReference type="GO" id="GO:0030687">
    <property type="term" value="C:preribosome, large subunit precursor"/>
    <property type="evidence" value="ECO:0007669"/>
    <property type="project" value="TreeGrafter"/>
</dbReference>
<evidence type="ECO:0000256" key="6">
    <source>
        <dbReference type="ARBA" id="ARBA00023242"/>
    </source>
</evidence>
<accession>A0A1K0G0F2</accession>
<dbReference type="InterPro" id="IPR051898">
    <property type="entry name" value="Ribosome_Assembly_3"/>
</dbReference>
<dbReference type="Proteomes" id="UP000179920">
    <property type="component" value="Chromosome IV"/>
</dbReference>
<evidence type="ECO:0000256" key="8">
    <source>
        <dbReference type="SAM" id="MobiDB-lite"/>
    </source>
</evidence>
<evidence type="ECO:0000256" key="7">
    <source>
        <dbReference type="ARBA" id="ARBA00023274"/>
    </source>
</evidence>
<reference evidence="12" key="2">
    <citation type="submission" date="2016-04" db="EMBL/GenBank/DDBJ databases">
        <authorList>
            <person name="Guldener U."/>
            <person name="Guldener U."/>
        </authorList>
    </citation>
    <scope>NUCLEOTIDE SEQUENCE [LARGE SCALE GENOMIC DNA]</scope>
    <source>
        <strain evidence="12">UB2112</strain>
    </source>
</reference>
<feature type="compositionally biased region" description="Basic residues" evidence="8">
    <location>
        <begin position="15"/>
        <end position="24"/>
    </location>
</feature>
<keyword evidence="7" id="KW-0687">Ribonucleoprotein</keyword>
<keyword evidence="13" id="KW-1185">Reference proteome</keyword>
<dbReference type="EMBL" id="ULHB01000038">
    <property type="protein sequence ID" value="SYW78250.1"/>
    <property type="molecule type" value="Genomic_DNA"/>
</dbReference>
<feature type="region of interest" description="Disordered" evidence="8">
    <location>
        <begin position="1"/>
        <end position="163"/>
    </location>
</feature>
<protein>
    <recommendedName>
        <fullName evidence="4">Ribosome assembly protein 3</fullName>
    </recommendedName>
</protein>
<keyword evidence="6" id="KW-0539">Nucleus</keyword>
<comment type="subcellular location">
    <subcellularLocation>
        <location evidence="2">Nucleus</location>
        <location evidence="2">Nucleolus</location>
    </subcellularLocation>
</comment>
<reference evidence="10" key="1">
    <citation type="submission" date="2016-04" db="EMBL/GenBank/DDBJ databases">
        <authorList>
            <person name="Evans L.H."/>
            <person name="Alamgir A."/>
            <person name="Owens N."/>
            <person name="Weber N.D."/>
            <person name="Virtaneva K."/>
            <person name="Barbian K."/>
            <person name="Babar A."/>
            <person name="Rosenke K."/>
        </authorList>
    </citation>
    <scope>NUCLEOTIDE SEQUENCE</scope>
    <source>
        <strain evidence="10">UB2112</strain>
    </source>
</reference>
<keyword evidence="5" id="KW-0690">Ribosome biogenesis</keyword>
<dbReference type="Pfam" id="PF14615">
    <property type="entry name" value="Rsa3"/>
    <property type="match status" value="1"/>
</dbReference>
<dbReference type="GO" id="GO:0005730">
    <property type="term" value="C:nucleolus"/>
    <property type="evidence" value="ECO:0007669"/>
    <property type="project" value="UniProtKB-SubCell"/>
</dbReference>
<gene>
    <name evidence="11" type="ORF">UBRO2_02442</name>
    <name evidence="10" type="ORF">UBRO_12216</name>
</gene>
<evidence type="ECO:0000259" key="9">
    <source>
        <dbReference type="Pfam" id="PF14615"/>
    </source>
</evidence>
<dbReference type="PANTHER" id="PTHR28127">
    <property type="entry name" value="RIBOSOME ASSEMBLY PROTEIN 3"/>
    <property type="match status" value="1"/>
</dbReference>
<evidence type="ECO:0000313" key="10">
    <source>
        <dbReference type="EMBL" id="SAM79562.1"/>
    </source>
</evidence>
<evidence type="ECO:0000313" key="12">
    <source>
        <dbReference type="Proteomes" id="UP000179920"/>
    </source>
</evidence>
<feature type="region of interest" description="Disordered" evidence="8">
    <location>
        <begin position="189"/>
        <end position="218"/>
    </location>
</feature>
<evidence type="ECO:0000256" key="1">
    <source>
        <dbReference type="ARBA" id="ARBA00003035"/>
    </source>
</evidence>
<dbReference type="Proteomes" id="UP000658997">
    <property type="component" value="Unassembled WGS sequence"/>
</dbReference>
<evidence type="ECO:0000256" key="3">
    <source>
        <dbReference type="ARBA" id="ARBA00006256"/>
    </source>
</evidence>
<organism evidence="10 12">
    <name type="scientific">Ustilago bromivora</name>
    <dbReference type="NCBI Taxonomy" id="307758"/>
    <lineage>
        <taxon>Eukaryota</taxon>
        <taxon>Fungi</taxon>
        <taxon>Dikarya</taxon>
        <taxon>Basidiomycota</taxon>
        <taxon>Ustilaginomycotina</taxon>
        <taxon>Ustilaginomycetes</taxon>
        <taxon>Ustilaginales</taxon>
        <taxon>Ustilaginaceae</taxon>
        <taxon>Ustilago</taxon>
    </lineage>
</organism>
<evidence type="ECO:0000256" key="4">
    <source>
        <dbReference type="ARBA" id="ARBA00015339"/>
    </source>
</evidence>
<dbReference type="GO" id="GO:0000027">
    <property type="term" value="P:ribosomal large subunit assembly"/>
    <property type="evidence" value="ECO:0007669"/>
    <property type="project" value="TreeGrafter"/>
</dbReference>
<feature type="compositionally biased region" description="Polar residues" evidence="8">
    <location>
        <begin position="202"/>
        <end position="212"/>
    </location>
</feature>
<evidence type="ECO:0000256" key="5">
    <source>
        <dbReference type="ARBA" id="ARBA00022517"/>
    </source>
</evidence>
<feature type="compositionally biased region" description="Low complexity" evidence="8">
    <location>
        <begin position="1"/>
        <end position="14"/>
    </location>
</feature>
<dbReference type="EMBL" id="LT558120">
    <property type="protein sequence ID" value="SAM79562.1"/>
    <property type="molecule type" value="Genomic_DNA"/>
</dbReference>